<protein>
    <submittedName>
        <fullName evidence="3">Tetratricopeptide repeat protein</fullName>
    </submittedName>
</protein>
<dbReference type="SMART" id="SM00028">
    <property type="entry name" value="TPR"/>
    <property type="match status" value="4"/>
</dbReference>
<keyword evidence="1" id="KW-0802">TPR repeat</keyword>
<dbReference type="InterPro" id="IPR019734">
    <property type="entry name" value="TPR_rpt"/>
</dbReference>
<proteinExistence type="predicted"/>
<dbReference type="Gene3D" id="1.25.40.10">
    <property type="entry name" value="Tetratricopeptide repeat domain"/>
    <property type="match status" value="1"/>
</dbReference>
<evidence type="ECO:0000313" key="4">
    <source>
        <dbReference type="Proteomes" id="UP000245535"/>
    </source>
</evidence>
<dbReference type="InterPro" id="IPR011990">
    <property type="entry name" value="TPR-like_helical_dom_sf"/>
</dbReference>
<feature type="repeat" description="TPR" evidence="1">
    <location>
        <begin position="94"/>
        <end position="127"/>
    </location>
</feature>
<dbReference type="Pfam" id="PF13428">
    <property type="entry name" value="TPR_14"/>
    <property type="match status" value="1"/>
</dbReference>
<dbReference type="OrthoDB" id="793001at2"/>
<comment type="caution">
    <text evidence="3">The sequence shown here is derived from an EMBL/GenBank/DDBJ whole genome shotgun (WGS) entry which is preliminary data.</text>
</comment>
<dbReference type="Proteomes" id="UP000245535">
    <property type="component" value="Unassembled WGS sequence"/>
</dbReference>
<gene>
    <name evidence="3" type="ORF">BC781_101978</name>
</gene>
<keyword evidence="4" id="KW-1185">Reference proteome</keyword>
<dbReference type="Pfam" id="PF13432">
    <property type="entry name" value="TPR_16"/>
    <property type="match status" value="1"/>
</dbReference>
<keyword evidence="2" id="KW-0732">Signal</keyword>
<feature type="repeat" description="TPR" evidence="1">
    <location>
        <begin position="128"/>
        <end position="161"/>
    </location>
</feature>
<feature type="chain" id="PRO_5016454695" evidence="2">
    <location>
        <begin position="18"/>
        <end position="364"/>
    </location>
</feature>
<dbReference type="EMBL" id="QGDO01000001">
    <property type="protein sequence ID" value="PWJ44607.1"/>
    <property type="molecule type" value="Genomic_DNA"/>
</dbReference>
<dbReference type="PROSITE" id="PS50005">
    <property type="entry name" value="TPR"/>
    <property type="match status" value="2"/>
</dbReference>
<evidence type="ECO:0000313" key="3">
    <source>
        <dbReference type="EMBL" id="PWJ44607.1"/>
    </source>
</evidence>
<dbReference type="AlphaFoldDB" id="A0A316A4E2"/>
<evidence type="ECO:0000256" key="1">
    <source>
        <dbReference type="PROSITE-ProRule" id="PRU00339"/>
    </source>
</evidence>
<reference evidence="3 4" key="1">
    <citation type="submission" date="2018-03" db="EMBL/GenBank/DDBJ databases">
        <title>Genomic Encyclopedia of Archaeal and Bacterial Type Strains, Phase II (KMG-II): from individual species to whole genera.</title>
        <authorList>
            <person name="Goeker M."/>
        </authorList>
    </citation>
    <scope>NUCLEOTIDE SEQUENCE [LARGE SCALE GENOMIC DNA]</scope>
    <source>
        <strain evidence="3 4">DSM 28229</strain>
    </source>
</reference>
<name>A0A316A4E2_SEDFL</name>
<accession>A0A316A4E2</accession>
<dbReference type="RefSeq" id="WP_109616090.1">
    <property type="nucleotide sequence ID" value="NZ_QGDO01000001.1"/>
</dbReference>
<dbReference type="SUPFAM" id="SSF48452">
    <property type="entry name" value="TPR-like"/>
    <property type="match status" value="1"/>
</dbReference>
<evidence type="ECO:0000256" key="2">
    <source>
        <dbReference type="SAM" id="SignalP"/>
    </source>
</evidence>
<feature type="signal peptide" evidence="2">
    <location>
        <begin position="1"/>
        <end position="17"/>
    </location>
</feature>
<sequence length="364" mass="42731">MKIKLLLLFVFTFQCLALYSQDKSLFVANIDSAILWMDRGDIEPAIELLEQTKKMDKGNYIYDYEIGYANYLRKDLKGAAKAFKKATQYDNANDQCYQSLGNMYDILGKPKKALKVYEKGLKKFPESGRIYLEMGNLFWNQKSLSKALYFYEEGIKVDPFFSSNYYRATLCYMNSTEKVWGMIYGEIFMNIERNSKRTQEISKLLFDTYASQIDINPDSTHISFSKQNTINITLEDLTNGLDTKQLIKNSYGTLVYETTMAVSLANQKEIDLSSLYQIRKNFIELYQESYGKEYPVSIFEYKELLIEKGLFEAYSYWILSEGNPEEFSLWHSINQDKWEDFINWFVDNPFSFEKDKSFHSGLYQ</sequence>
<organism evidence="3 4">
    <name type="scientific">Sediminitomix flava</name>
    <dbReference type="NCBI Taxonomy" id="379075"/>
    <lineage>
        <taxon>Bacteria</taxon>
        <taxon>Pseudomonadati</taxon>
        <taxon>Bacteroidota</taxon>
        <taxon>Cytophagia</taxon>
        <taxon>Cytophagales</taxon>
        <taxon>Flammeovirgaceae</taxon>
        <taxon>Sediminitomix</taxon>
    </lineage>
</organism>